<dbReference type="VEuPathDB" id="FungiDB:MFRU_049g00150"/>
<dbReference type="InterPro" id="IPR011032">
    <property type="entry name" value="GroES-like_sf"/>
</dbReference>
<proteinExistence type="inferred from homology"/>
<protein>
    <recommendedName>
        <fullName evidence="7">Enoyl reductase (ER) domain-containing protein</fullName>
    </recommendedName>
</protein>
<name>A0A5M9K7C8_MONFR</name>
<evidence type="ECO:0000256" key="2">
    <source>
        <dbReference type="ARBA" id="ARBA00008072"/>
    </source>
</evidence>
<dbReference type="PROSITE" id="PS00059">
    <property type="entry name" value="ADH_ZINC"/>
    <property type="match status" value="1"/>
</dbReference>
<dbReference type="Proteomes" id="UP000322873">
    <property type="component" value="Unassembled WGS sequence"/>
</dbReference>
<dbReference type="AlphaFoldDB" id="A0A5M9K7C8"/>
<evidence type="ECO:0000256" key="1">
    <source>
        <dbReference type="ARBA" id="ARBA00001947"/>
    </source>
</evidence>
<dbReference type="InterPro" id="IPR036291">
    <property type="entry name" value="NAD(P)-bd_dom_sf"/>
</dbReference>
<evidence type="ECO:0000256" key="6">
    <source>
        <dbReference type="RuleBase" id="RU361277"/>
    </source>
</evidence>
<dbReference type="GO" id="GO:0008270">
    <property type="term" value="F:zinc ion binding"/>
    <property type="evidence" value="ECO:0007669"/>
    <property type="project" value="InterPro"/>
</dbReference>
<accession>A0A5M9K7C8</accession>
<keyword evidence="5" id="KW-0560">Oxidoreductase</keyword>
<comment type="cofactor">
    <cofactor evidence="1 6">
        <name>Zn(2+)</name>
        <dbReference type="ChEBI" id="CHEBI:29105"/>
    </cofactor>
</comment>
<dbReference type="InterPro" id="IPR002328">
    <property type="entry name" value="ADH_Zn_CS"/>
</dbReference>
<comment type="similarity">
    <text evidence="2 6">Belongs to the zinc-containing alcohol dehydrogenase family.</text>
</comment>
<dbReference type="InterPro" id="IPR013154">
    <property type="entry name" value="ADH-like_N"/>
</dbReference>
<dbReference type="GO" id="GO:0005737">
    <property type="term" value="C:cytoplasm"/>
    <property type="evidence" value="ECO:0007669"/>
    <property type="project" value="TreeGrafter"/>
</dbReference>
<sequence length="322" mass="34171">MSLPKTYKAAVFEKADTPFVIKDIELREPKANEILVKVIACGVCHSDAVVQNGAFGNGFPIIPGHEIIGNVAAVGPGVEKWKVGERVGGPWHGGHDGTCKQCNRGQFQMCANGAINGVTRDGGFAEYVHLRSEAVVRVPVDVDPYEYAPILCAVAVQGLGGLGHLAVQYAAKMGFKVVAISGGDKKRDFAHKLGAHEYIDTSKDDAVKKLTELGGAALIVCTAPNPKAISPLTAGLASGGKLLILSPCGNVEINSADLIVKMASVCGFPSGHALDSEEAIEFTQLQNVHCLIEKFPLKDVQKAYDHMLSGNVRFRSVLVMDQ</sequence>
<dbReference type="Gene3D" id="3.90.180.10">
    <property type="entry name" value="Medium-chain alcohol dehydrogenases, catalytic domain"/>
    <property type="match status" value="2"/>
</dbReference>
<dbReference type="InterPro" id="IPR013149">
    <property type="entry name" value="ADH-like_C"/>
</dbReference>
<evidence type="ECO:0000259" key="7">
    <source>
        <dbReference type="SMART" id="SM00829"/>
    </source>
</evidence>
<gene>
    <name evidence="8" type="ORF">EYC84_003975</name>
</gene>
<feature type="domain" description="Enoyl reductase (ER)" evidence="7">
    <location>
        <begin position="16"/>
        <end position="318"/>
    </location>
</feature>
<dbReference type="PANTHER" id="PTHR42940">
    <property type="entry name" value="ALCOHOL DEHYDROGENASE 1-RELATED"/>
    <property type="match status" value="1"/>
</dbReference>
<dbReference type="SUPFAM" id="SSF50129">
    <property type="entry name" value="GroES-like"/>
    <property type="match status" value="1"/>
</dbReference>
<dbReference type="InterPro" id="IPR020843">
    <property type="entry name" value="ER"/>
</dbReference>
<dbReference type="Pfam" id="PF08240">
    <property type="entry name" value="ADH_N"/>
    <property type="match status" value="1"/>
</dbReference>
<dbReference type="SMART" id="SM00829">
    <property type="entry name" value="PKS_ER"/>
    <property type="match status" value="1"/>
</dbReference>
<keyword evidence="3 6" id="KW-0479">Metal-binding</keyword>
<dbReference type="PANTHER" id="PTHR42940:SF7">
    <property type="entry name" value="ALCOHOL DEHYDROGENASE-LIKE N-TERMINAL DOMAIN-CONTAINING PROTEIN"/>
    <property type="match status" value="1"/>
</dbReference>
<evidence type="ECO:0000313" key="8">
    <source>
        <dbReference type="EMBL" id="KAA8574725.1"/>
    </source>
</evidence>
<keyword evidence="9" id="KW-1185">Reference proteome</keyword>
<dbReference type="Gene3D" id="3.40.50.720">
    <property type="entry name" value="NAD(P)-binding Rossmann-like Domain"/>
    <property type="match status" value="1"/>
</dbReference>
<evidence type="ECO:0000256" key="5">
    <source>
        <dbReference type="ARBA" id="ARBA00023002"/>
    </source>
</evidence>
<comment type="caution">
    <text evidence="8">The sequence shown here is derived from an EMBL/GenBank/DDBJ whole genome shotgun (WGS) entry which is preliminary data.</text>
</comment>
<reference evidence="8 9" key="1">
    <citation type="submission" date="2019-06" db="EMBL/GenBank/DDBJ databases">
        <title>Genome Sequence of the Brown Rot Fungal Pathogen Monilinia fructicola.</title>
        <authorList>
            <person name="De Miccolis Angelini R.M."/>
            <person name="Landi L."/>
            <person name="Abate D."/>
            <person name="Pollastro S."/>
            <person name="Romanazzi G."/>
            <person name="Faretra F."/>
        </authorList>
    </citation>
    <scope>NUCLEOTIDE SEQUENCE [LARGE SCALE GENOMIC DNA]</scope>
    <source>
        <strain evidence="8 9">Mfrc123</strain>
    </source>
</reference>
<evidence type="ECO:0000313" key="9">
    <source>
        <dbReference type="Proteomes" id="UP000322873"/>
    </source>
</evidence>
<dbReference type="EMBL" id="VICG01000002">
    <property type="protein sequence ID" value="KAA8574725.1"/>
    <property type="molecule type" value="Genomic_DNA"/>
</dbReference>
<keyword evidence="4 6" id="KW-0862">Zinc</keyword>
<dbReference type="GO" id="GO:0004022">
    <property type="term" value="F:alcohol dehydrogenase (NAD+) activity"/>
    <property type="evidence" value="ECO:0007669"/>
    <property type="project" value="TreeGrafter"/>
</dbReference>
<dbReference type="Pfam" id="PF00107">
    <property type="entry name" value="ADH_zinc_N"/>
    <property type="match status" value="1"/>
</dbReference>
<evidence type="ECO:0000256" key="4">
    <source>
        <dbReference type="ARBA" id="ARBA00022833"/>
    </source>
</evidence>
<organism evidence="8 9">
    <name type="scientific">Monilinia fructicola</name>
    <name type="common">Brown rot fungus</name>
    <name type="synonym">Ciboria fructicola</name>
    <dbReference type="NCBI Taxonomy" id="38448"/>
    <lineage>
        <taxon>Eukaryota</taxon>
        <taxon>Fungi</taxon>
        <taxon>Dikarya</taxon>
        <taxon>Ascomycota</taxon>
        <taxon>Pezizomycotina</taxon>
        <taxon>Leotiomycetes</taxon>
        <taxon>Helotiales</taxon>
        <taxon>Sclerotiniaceae</taxon>
        <taxon>Monilinia</taxon>
    </lineage>
</organism>
<evidence type="ECO:0000256" key="3">
    <source>
        <dbReference type="ARBA" id="ARBA00022723"/>
    </source>
</evidence>
<dbReference type="SUPFAM" id="SSF51735">
    <property type="entry name" value="NAD(P)-binding Rossmann-fold domains"/>
    <property type="match status" value="1"/>
</dbReference>